<accession>A0A5J4WID7</accession>
<dbReference type="EMBL" id="SNRW01001832">
    <property type="protein sequence ID" value="KAA6394854.1"/>
    <property type="molecule type" value="Genomic_DNA"/>
</dbReference>
<dbReference type="AlphaFoldDB" id="A0A5J4WID7"/>
<sequence>MADLRSIQLVTQDTQDTQDTQAFHIISPQFKFMAYGRWQAKTSGVKISVPFRSLFHIDKSLHSPTPLACTHYV</sequence>
<comment type="caution">
    <text evidence="1">The sequence shown here is derived from an EMBL/GenBank/DDBJ whole genome shotgun (WGS) entry which is preliminary data.</text>
</comment>
<evidence type="ECO:0000313" key="2">
    <source>
        <dbReference type="Proteomes" id="UP000324800"/>
    </source>
</evidence>
<dbReference type="Proteomes" id="UP000324800">
    <property type="component" value="Unassembled WGS sequence"/>
</dbReference>
<evidence type="ECO:0000313" key="1">
    <source>
        <dbReference type="EMBL" id="KAA6394854.1"/>
    </source>
</evidence>
<name>A0A5J4WID7_9EUKA</name>
<protein>
    <submittedName>
        <fullName evidence="1">Uncharacterized protein</fullName>
    </submittedName>
</protein>
<proteinExistence type="predicted"/>
<organism evidence="1 2">
    <name type="scientific">Streblomastix strix</name>
    <dbReference type="NCBI Taxonomy" id="222440"/>
    <lineage>
        <taxon>Eukaryota</taxon>
        <taxon>Metamonada</taxon>
        <taxon>Preaxostyla</taxon>
        <taxon>Oxymonadida</taxon>
        <taxon>Streblomastigidae</taxon>
        <taxon>Streblomastix</taxon>
    </lineage>
</organism>
<gene>
    <name evidence="1" type="ORF">EZS28_009623</name>
</gene>
<reference evidence="1 2" key="1">
    <citation type="submission" date="2019-03" db="EMBL/GenBank/DDBJ databases">
        <title>Single cell metagenomics reveals metabolic interactions within the superorganism composed of flagellate Streblomastix strix and complex community of Bacteroidetes bacteria on its surface.</title>
        <authorList>
            <person name="Treitli S.C."/>
            <person name="Kolisko M."/>
            <person name="Husnik F."/>
            <person name="Keeling P."/>
            <person name="Hampl V."/>
        </authorList>
    </citation>
    <scope>NUCLEOTIDE SEQUENCE [LARGE SCALE GENOMIC DNA]</scope>
    <source>
        <strain evidence="1">ST1C</strain>
    </source>
</reference>